<comment type="similarity">
    <text evidence="2">Belongs to the SAP30 family.</text>
</comment>
<keyword evidence="4" id="KW-0805">Transcription regulation</keyword>
<keyword evidence="6" id="KW-0539">Nucleus</keyword>
<dbReference type="GO" id="GO:0003712">
    <property type="term" value="F:transcription coregulator activity"/>
    <property type="evidence" value="ECO:0007669"/>
    <property type="project" value="TreeGrafter"/>
</dbReference>
<keyword evidence="3" id="KW-0678">Repressor</keyword>
<organism evidence="9">
    <name type="scientific">Micromonas pusilla</name>
    <name type="common">Picoplanktonic green alga</name>
    <name type="synonym">Chromulina pusilla</name>
    <dbReference type="NCBI Taxonomy" id="38833"/>
    <lineage>
        <taxon>Eukaryota</taxon>
        <taxon>Viridiplantae</taxon>
        <taxon>Chlorophyta</taxon>
        <taxon>Mamiellophyceae</taxon>
        <taxon>Mamiellales</taxon>
        <taxon>Mamiellaceae</taxon>
        <taxon>Micromonas</taxon>
    </lineage>
</organism>
<dbReference type="GO" id="GO:0006355">
    <property type="term" value="P:regulation of DNA-templated transcription"/>
    <property type="evidence" value="ECO:0007669"/>
    <property type="project" value="TreeGrafter"/>
</dbReference>
<feature type="domain" description="Histone deacetylase complex subunit SAP30 Sin3 binding" evidence="8">
    <location>
        <begin position="173"/>
        <end position="226"/>
    </location>
</feature>
<gene>
    <name evidence="9" type="ORF">MCOM1403_LOCUS8464</name>
</gene>
<evidence type="ECO:0000259" key="8">
    <source>
        <dbReference type="Pfam" id="PF13867"/>
    </source>
</evidence>
<evidence type="ECO:0000313" key="9">
    <source>
        <dbReference type="EMBL" id="CAD8521038.1"/>
    </source>
</evidence>
<protein>
    <recommendedName>
        <fullName evidence="8">Histone deacetylase complex subunit SAP30 Sin3 binding domain-containing protein</fullName>
    </recommendedName>
</protein>
<accession>A0A7S0NL85</accession>
<dbReference type="AlphaFoldDB" id="A0A7S0NL85"/>
<sequence length="241" mass="25725">MASEWKEKAGGDDFDDEGLPLLRKHTQVRVTGNNRTKSSLVGLTGVVKKAVGLGGWHWLKLSTGHSCRLQRNALAVVALPTGDEIDSSDDDDDAPPPLTSGGSSGSDQNKNAIVRGGAGSAPRGARDRRPTRTPAHRSEADGLGFAFVTGKRSERSRAVKNTPGGPNVNFDKLERSTLEKISRSHYGDETLPEDPRKSALAEHLAAHFVKEKCPDENQVLLAFIRALAGEAPKTDAGDAET</sequence>
<dbReference type="InterPro" id="IPR038291">
    <property type="entry name" value="SAP30_C_sf"/>
</dbReference>
<name>A0A7S0NL85_MICPS</name>
<feature type="compositionally biased region" description="Acidic residues" evidence="7">
    <location>
        <begin position="83"/>
        <end position="94"/>
    </location>
</feature>
<feature type="region of interest" description="Disordered" evidence="7">
    <location>
        <begin position="82"/>
        <end position="140"/>
    </location>
</feature>
<dbReference type="PANTHER" id="PTHR13286">
    <property type="entry name" value="SAP30"/>
    <property type="match status" value="1"/>
</dbReference>
<reference evidence="9" key="1">
    <citation type="submission" date="2021-01" db="EMBL/GenBank/DDBJ databases">
        <authorList>
            <person name="Corre E."/>
            <person name="Pelletier E."/>
            <person name="Niang G."/>
            <person name="Scheremetjew M."/>
            <person name="Finn R."/>
            <person name="Kale V."/>
            <person name="Holt S."/>
            <person name="Cochrane G."/>
            <person name="Meng A."/>
            <person name="Brown T."/>
            <person name="Cohen L."/>
        </authorList>
    </citation>
    <scope>NUCLEOTIDE SEQUENCE</scope>
    <source>
        <strain evidence="9">CCMP1723</strain>
    </source>
</reference>
<dbReference type="GO" id="GO:0000118">
    <property type="term" value="C:histone deacetylase complex"/>
    <property type="evidence" value="ECO:0007669"/>
    <property type="project" value="TreeGrafter"/>
</dbReference>
<evidence type="ECO:0000256" key="3">
    <source>
        <dbReference type="ARBA" id="ARBA00022491"/>
    </source>
</evidence>
<comment type="subcellular location">
    <subcellularLocation>
        <location evidence="1">Nucleus</location>
    </subcellularLocation>
</comment>
<evidence type="ECO:0000256" key="1">
    <source>
        <dbReference type="ARBA" id="ARBA00004123"/>
    </source>
</evidence>
<feature type="compositionally biased region" description="Basic and acidic residues" evidence="7">
    <location>
        <begin position="124"/>
        <end position="140"/>
    </location>
</feature>
<evidence type="ECO:0000256" key="2">
    <source>
        <dbReference type="ARBA" id="ARBA00006283"/>
    </source>
</evidence>
<dbReference type="PANTHER" id="PTHR13286:SF8">
    <property type="entry name" value="OS04G0166600 PROTEIN"/>
    <property type="match status" value="1"/>
</dbReference>
<evidence type="ECO:0000256" key="6">
    <source>
        <dbReference type="ARBA" id="ARBA00023242"/>
    </source>
</evidence>
<evidence type="ECO:0000256" key="4">
    <source>
        <dbReference type="ARBA" id="ARBA00023015"/>
    </source>
</evidence>
<dbReference type="InterPro" id="IPR024145">
    <property type="entry name" value="His_deAcase_SAP30/SAP30L"/>
</dbReference>
<dbReference type="Pfam" id="PF13867">
    <property type="entry name" value="SAP30_Sin3_bdg"/>
    <property type="match status" value="1"/>
</dbReference>
<proteinExistence type="inferred from homology"/>
<evidence type="ECO:0000256" key="5">
    <source>
        <dbReference type="ARBA" id="ARBA00023163"/>
    </source>
</evidence>
<dbReference type="EMBL" id="HBEQ01010516">
    <property type="protein sequence ID" value="CAD8521038.1"/>
    <property type="molecule type" value="Transcribed_RNA"/>
</dbReference>
<dbReference type="InterPro" id="IPR025718">
    <property type="entry name" value="SAP30_Sin3-bd"/>
</dbReference>
<dbReference type="Gene3D" id="6.10.160.20">
    <property type="match status" value="1"/>
</dbReference>
<evidence type="ECO:0000256" key="7">
    <source>
        <dbReference type="SAM" id="MobiDB-lite"/>
    </source>
</evidence>
<keyword evidence="5" id="KW-0804">Transcription</keyword>